<proteinExistence type="predicted"/>
<keyword evidence="4 9" id="KW-0812">Transmembrane</keyword>
<feature type="transmembrane region" description="Helical" evidence="9">
    <location>
        <begin position="252"/>
        <end position="273"/>
    </location>
</feature>
<keyword evidence="2" id="KW-1003">Cell membrane</keyword>
<dbReference type="InterPro" id="IPR011712">
    <property type="entry name" value="Sig_transdc_His_kin_sub3_dim/P"/>
</dbReference>
<dbReference type="InterPro" id="IPR005467">
    <property type="entry name" value="His_kinase_dom"/>
</dbReference>
<keyword evidence="3" id="KW-0808">Transferase</keyword>
<keyword evidence="8 9" id="KW-0472">Membrane</keyword>
<evidence type="ECO:0000256" key="9">
    <source>
        <dbReference type="SAM" id="Phobius"/>
    </source>
</evidence>
<dbReference type="Pfam" id="PF07730">
    <property type="entry name" value="HisKA_3"/>
    <property type="match status" value="1"/>
</dbReference>
<evidence type="ECO:0000313" key="12">
    <source>
        <dbReference type="Proteomes" id="UP000018211"/>
    </source>
</evidence>
<dbReference type="AlphaFoldDB" id="A0AAV2VN65"/>
<dbReference type="SUPFAM" id="SSF55874">
    <property type="entry name" value="ATPase domain of HSP90 chaperone/DNA topoisomerase II/histidine kinase"/>
    <property type="match status" value="1"/>
</dbReference>
<comment type="caution">
    <text evidence="11">The sequence shown here is derived from an EMBL/GenBank/DDBJ whole genome shotgun (WGS) entry which is preliminary data.</text>
</comment>
<name>A0AAV2VN65_9VIBR</name>
<dbReference type="Pfam" id="PF02518">
    <property type="entry name" value="HATPase_c"/>
    <property type="match status" value="1"/>
</dbReference>
<evidence type="ECO:0000256" key="2">
    <source>
        <dbReference type="ARBA" id="ARBA00022475"/>
    </source>
</evidence>
<evidence type="ECO:0000256" key="1">
    <source>
        <dbReference type="ARBA" id="ARBA00004651"/>
    </source>
</evidence>
<organism evidence="11 12">
    <name type="scientific">Vibrio nigripulchritudo SOn1</name>
    <dbReference type="NCBI Taxonomy" id="1238450"/>
    <lineage>
        <taxon>Bacteria</taxon>
        <taxon>Pseudomonadati</taxon>
        <taxon>Pseudomonadota</taxon>
        <taxon>Gammaproteobacteria</taxon>
        <taxon>Vibrionales</taxon>
        <taxon>Vibrionaceae</taxon>
        <taxon>Vibrio</taxon>
    </lineage>
</organism>
<dbReference type="PANTHER" id="PTHR24421:SF59">
    <property type="entry name" value="OXYGEN SENSOR HISTIDINE KINASE NREB"/>
    <property type="match status" value="1"/>
</dbReference>
<evidence type="ECO:0000256" key="5">
    <source>
        <dbReference type="ARBA" id="ARBA00022777"/>
    </source>
</evidence>
<keyword evidence="7" id="KW-0902">Two-component regulatory system</keyword>
<dbReference type="Gene3D" id="3.30.450.20">
    <property type="entry name" value="PAS domain"/>
    <property type="match status" value="1"/>
</dbReference>
<evidence type="ECO:0000313" key="11">
    <source>
        <dbReference type="EMBL" id="CCO46117.1"/>
    </source>
</evidence>
<dbReference type="InterPro" id="IPR050482">
    <property type="entry name" value="Sensor_HK_TwoCompSys"/>
</dbReference>
<dbReference type="EMBL" id="CAOF01000076">
    <property type="protein sequence ID" value="CCO46117.1"/>
    <property type="molecule type" value="Genomic_DNA"/>
</dbReference>
<evidence type="ECO:0000256" key="8">
    <source>
        <dbReference type="ARBA" id="ARBA00023136"/>
    </source>
</evidence>
<dbReference type="GO" id="GO:0046983">
    <property type="term" value="F:protein dimerization activity"/>
    <property type="evidence" value="ECO:0007669"/>
    <property type="project" value="InterPro"/>
</dbReference>
<reference evidence="11 12" key="1">
    <citation type="journal article" date="2013" name="ISME J.">
        <title>Comparative genomics of pathogenic lineages of Vibrio nigripulchritudo identifies virulence-associated traits.</title>
        <authorList>
            <person name="Goudenege D."/>
            <person name="Labreuche Y."/>
            <person name="Krin E."/>
            <person name="Ansquer D."/>
            <person name="Mangenot S."/>
            <person name="Calteau A."/>
            <person name="Medigue C."/>
            <person name="Mazel D."/>
            <person name="Polz M.F."/>
            <person name="Le Roux F."/>
        </authorList>
    </citation>
    <scope>NUCLEOTIDE SEQUENCE [LARGE SCALE GENOMIC DNA]</scope>
    <source>
        <strain evidence="11 12">SOn1</strain>
    </source>
</reference>
<feature type="transmembrane region" description="Helical" evidence="9">
    <location>
        <begin position="50"/>
        <end position="74"/>
    </location>
</feature>
<dbReference type="Pfam" id="PF17200">
    <property type="entry name" value="sCache_2"/>
    <property type="match status" value="1"/>
</dbReference>
<feature type="domain" description="Histidine kinase" evidence="10">
    <location>
        <begin position="300"/>
        <end position="501"/>
    </location>
</feature>
<dbReference type="InterPro" id="IPR036890">
    <property type="entry name" value="HATPase_C_sf"/>
</dbReference>
<dbReference type="PANTHER" id="PTHR24421">
    <property type="entry name" value="NITRATE/NITRITE SENSOR PROTEIN NARX-RELATED"/>
    <property type="match status" value="1"/>
</dbReference>
<dbReference type="SMART" id="SM01049">
    <property type="entry name" value="Cache_2"/>
    <property type="match status" value="1"/>
</dbReference>
<evidence type="ECO:0000256" key="7">
    <source>
        <dbReference type="ARBA" id="ARBA00023012"/>
    </source>
</evidence>
<protein>
    <submittedName>
        <fullName evidence="11">Signal transduction histidine kinase</fullName>
    </submittedName>
</protein>
<dbReference type="PROSITE" id="PS50109">
    <property type="entry name" value="HIS_KIN"/>
    <property type="match status" value="1"/>
</dbReference>
<dbReference type="CDD" id="cd16917">
    <property type="entry name" value="HATPase_UhpB-NarQ-NarX-like"/>
    <property type="match status" value="1"/>
</dbReference>
<evidence type="ECO:0000256" key="4">
    <source>
        <dbReference type="ARBA" id="ARBA00022692"/>
    </source>
</evidence>
<dbReference type="GO" id="GO:0000155">
    <property type="term" value="F:phosphorelay sensor kinase activity"/>
    <property type="evidence" value="ECO:0007669"/>
    <property type="project" value="InterPro"/>
</dbReference>
<keyword evidence="6 9" id="KW-1133">Transmembrane helix</keyword>
<evidence type="ECO:0000259" key="10">
    <source>
        <dbReference type="PROSITE" id="PS50109"/>
    </source>
</evidence>
<dbReference type="InterPro" id="IPR033480">
    <property type="entry name" value="sCache_2"/>
</dbReference>
<dbReference type="Gene3D" id="1.20.5.1930">
    <property type="match status" value="1"/>
</dbReference>
<gene>
    <name evidence="11" type="ORF">VIBNISOn1_1670041</name>
</gene>
<dbReference type="GO" id="GO:0005886">
    <property type="term" value="C:plasma membrane"/>
    <property type="evidence" value="ECO:0007669"/>
    <property type="project" value="UniProtKB-SubCell"/>
</dbReference>
<dbReference type="InterPro" id="IPR003594">
    <property type="entry name" value="HATPase_dom"/>
</dbReference>
<evidence type="ECO:0000256" key="6">
    <source>
        <dbReference type="ARBA" id="ARBA00022989"/>
    </source>
</evidence>
<dbReference type="SMART" id="SM00387">
    <property type="entry name" value="HATPase_c"/>
    <property type="match status" value="1"/>
</dbReference>
<keyword evidence="5 11" id="KW-0418">Kinase</keyword>
<sequence>MLSVETGQIPLYWDNCANFVGKKCSFPNKMSVKLRTVLGELMGFISNRRLSINIILLSIVPLVLVVIIVATILFTQAKQLVEEQVSLTRNNVLAVKKQELKQYVEMAIKSIEPYYQDESLPPEVAKQIVTEKLSQLTYGSDGYFFAYTWDGDALVLPYQTERIGKNWWNVEDVQGKKLLQELIRVGREGGGFVDYLWHKPSKKEPLPKLSYAVSLDKWQWMVGTGVYLDDIEQQVAHMENGFDENIGKTSTALFVVMFIAISAIAALGASLNLNVRRLANQQLSILNQQIIDSQENERHRVSRELHDGVNQLLVAAKYRLDNVSKETDDGKKEQELDASIDAMELAIVELRRISRDLRPPQLDDLGLVAGIEAFINDLRERSQLELIFEHDIEGVDLLPEVETTLYRVMQEALHNVEKHADAQGVDVVMQREGKQLILTVSDDGKGISTKALKNGKKVKATFEHMGLQNMKERIQAIGGSFNVTSTPGEGTEVRVSLNMEFV</sequence>
<dbReference type="Gene3D" id="3.30.565.10">
    <property type="entry name" value="Histidine kinase-like ATPase, C-terminal domain"/>
    <property type="match status" value="1"/>
</dbReference>
<evidence type="ECO:0000256" key="3">
    <source>
        <dbReference type="ARBA" id="ARBA00022679"/>
    </source>
</evidence>
<accession>A0AAV2VN65</accession>
<comment type="subcellular location">
    <subcellularLocation>
        <location evidence="1">Cell membrane</location>
        <topology evidence="1">Multi-pass membrane protein</topology>
    </subcellularLocation>
</comment>
<dbReference type="Proteomes" id="UP000018211">
    <property type="component" value="Unassembled WGS sequence"/>
</dbReference>